<dbReference type="InterPro" id="IPR051678">
    <property type="entry name" value="AGP_Transferase"/>
</dbReference>
<name>A0A553WJK1_9SPHN</name>
<dbReference type="GO" id="GO:0016740">
    <property type="term" value="F:transferase activity"/>
    <property type="evidence" value="ECO:0007669"/>
    <property type="project" value="UniProtKB-KW"/>
</dbReference>
<dbReference type="OrthoDB" id="3806873at2"/>
<comment type="caution">
    <text evidence="2">The sequence shown here is derived from an EMBL/GenBank/DDBJ whole genome shotgun (WGS) entry which is preliminary data.</text>
</comment>
<protein>
    <submittedName>
        <fullName evidence="2">Phosphotransferase family protein</fullName>
    </submittedName>
</protein>
<reference evidence="2 3" key="1">
    <citation type="submission" date="2019-07" db="EMBL/GenBank/DDBJ databases">
        <authorList>
            <person name="Park M."/>
        </authorList>
    </citation>
    <scope>NUCLEOTIDE SEQUENCE [LARGE SCALE GENOMIC DNA]</scope>
    <source>
        <strain evidence="2 3">KCTC32445</strain>
    </source>
</reference>
<keyword evidence="3" id="KW-1185">Reference proteome</keyword>
<dbReference type="Gene3D" id="3.90.1200.10">
    <property type="match status" value="1"/>
</dbReference>
<dbReference type="PANTHER" id="PTHR21310:SF57">
    <property type="entry name" value="BLR2944 PROTEIN"/>
    <property type="match status" value="1"/>
</dbReference>
<dbReference type="InterPro" id="IPR002575">
    <property type="entry name" value="Aminoglycoside_PTrfase"/>
</dbReference>
<dbReference type="EMBL" id="VKKU01000001">
    <property type="protein sequence ID" value="TSB04899.1"/>
    <property type="molecule type" value="Genomic_DNA"/>
</dbReference>
<dbReference type="CDD" id="cd05154">
    <property type="entry name" value="ACAD10_11_N-like"/>
    <property type="match status" value="1"/>
</dbReference>
<gene>
    <name evidence="2" type="ORF">FOM92_05745</name>
</gene>
<dbReference type="Proteomes" id="UP000320160">
    <property type="component" value="Unassembled WGS sequence"/>
</dbReference>
<dbReference type="Pfam" id="PF01636">
    <property type="entry name" value="APH"/>
    <property type="match status" value="1"/>
</dbReference>
<accession>A0A553WJK1</accession>
<dbReference type="AlphaFoldDB" id="A0A553WJK1"/>
<sequence length="442" mass="48471">MSADFPAKMSRFVQRGINGGGSVENLKRLSGGANMESWSFDHAGSGYVLRLSRSAEMMAGRAYGHDAEAAVVRAAYAAGVKAPEIVAEITPDDDLGTGYLMRRIDAEVNPAKILAAPAPTLLSDLARELAKIHKIPIGNLPALPVTSSRSLLSELKERFLSFGGDRPVMALAICWLEEHCPAAVDPVLLHGDFRMGNIMADADGLAGVLDWELAHLGDRHQDLAFGCINSWRFGHIDRPAFGLGSLEEFWSEYELASGVAVEPDRFRWWLIYATLWWGVCCLQMADIWRKGLDAGLERAVIGRRASETEVDLLMLLEEFVPDQERGPVNLDTPQHATGNGEPSAAEMLAAIASWIESDIKPNAQGRDRFMASVALNALGMLRREAEQPVSVHDKRLSEQLRSGAMSLATPGLFDRLRQQSLRKLMADQPKYSALAKAIQQWV</sequence>
<dbReference type="RefSeq" id="WP_143775815.1">
    <property type="nucleotide sequence ID" value="NZ_VKKU01000001.1"/>
</dbReference>
<evidence type="ECO:0000313" key="2">
    <source>
        <dbReference type="EMBL" id="TSB04899.1"/>
    </source>
</evidence>
<proteinExistence type="predicted"/>
<evidence type="ECO:0000259" key="1">
    <source>
        <dbReference type="Pfam" id="PF01636"/>
    </source>
</evidence>
<dbReference type="InterPro" id="IPR011009">
    <property type="entry name" value="Kinase-like_dom_sf"/>
</dbReference>
<dbReference type="InterPro" id="IPR041726">
    <property type="entry name" value="ACAD10_11_N"/>
</dbReference>
<keyword evidence="2" id="KW-0808">Transferase</keyword>
<feature type="domain" description="Aminoglycoside phosphotransferase" evidence="1">
    <location>
        <begin position="26"/>
        <end position="241"/>
    </location>
</feature>
<evidence type="ECO:0000313" key="3">
    <source>
        <dbReference type="Proteomes" id="UP000320160"/>
    </source>
</evidence>
<organism evidence="2 3">
    <name type="scientific">Sphingorhabdus contaminans</name>
    <dbReference type="NCBI Taxonomy" id="1343899"/>
    <lineage>
        <taxon>Bacteria</taxon>
        <taxon>Pseudomonadati</taxon>
        <taxon>Pseudomonadota</taxon>
        <taxon>Alphaproteobacteria</taxon>
        <taxon>Sphingomonadales</taxon>
        <taxon>Sphingomonadaceae</taxon>
        <taxon>Sphingorhabdus</taxon>
    </lineage>
</organism>
<dbReference type="SUPFAM" id="SSF56112">
    <property type="entry name" value="Protein kinase-like (PK-like)"/>
    <property type="match status" value="1"/>
</dbReference>
<dbReference type="PANTHER" id="PTHR21310">
    <property type="entry name" value="AMINOGLYCOSIDE PHOSPHOTRANSFERASE-RELATED-RELATED"/>
    <property type="match status" value="1"/>
</dbReference>